<organism evidence="1">
    <name type="scientific">marine sediment metagenome</name>
    <dbReference type="NCBI Taxonomy" id="412755"/>
    <lineage>
        <taxon>unclassified sequences</taxon>
        <taxon>metagenomes</taxon>
        <taxon>ecological metagenomes</taxon>
    </lineage>
</organism>
<evidence type="ECO:0008006" key="2">
    <source>
        <dbReference type="Google" id="ProtNLM"/>
    </source>
</evidence>
<dbReference type="EMBL" id="LAZR01004049">
    <property type="protein sequence ID" value="KKN12279.1"/>
    <property type="molecule type" value="Genomic_DNA"/>
</dbReference>
<dbReference type="AlphaFoldDB" id="A0A0F9N2X1"/>
<proteinExistence type="predicted"/>
<gene>
    <name evidence="1" type="ORF">LCGC14_1018070</name>
</gene>
<protein>
    <recommendedName>
        <fullName evidence="2">Cytochrome c domain-containing protein</fullName>
    </recommendedName>
</protein>
<dbReference type="PROSITE" id="PS51257">
    <property type="entry name" value="PROKAR_LIPOPROTEIN"/>
    <property type="match status" value="1"/>
</dbReference>
<comment type="caution">
    <text evidence="1">The sequence shown here is derived from an EMBL/GenBank/DDBJ whole genome shotgun (WGS) entry which is preliminary data.</text>
</comment>
<name>A0A0F9N2X1_9ZZZZ</name>
<evidence type="ECO:0000313" key="1">
    <source>
        <dbReference type="EMBL" id="KKN12279.1"/>
    </source>
</evidence>
<sequence length="168" mass="19110">MRKSSIIVLVLAIAIVLLAGCDFSSTDETDQDTDTESGLTVDEMKDIQNNTANWMIEIGERFWILFYAANDGNWNLAEYQMEEITELLEKNEITAPGRKDALETWQRTFGNELNASINAEDIAEFKKDFNAAQTGCNGCHRASDEEFIKWVLPDERPPFYFTENIPAK</sequence>
<reference evidence="1" key="1">
    <citation type="journal article" date="2015" name="Nature">
        <title>Complex archaea that bridge the gap between prokaryotes and eukaryotes.</title>
        <authorList>
            <person name="Spang A."/>
            <person name="Saw J.H."/>
            <person name="Jorgensen S.L."/>
            <person name="Zaremba-Niedzwiedzka K."/>
            <person name="Martijn J."/>
            <person name="Lind A.E."/>
            <person name="van Eijk R."/>
            <person name="Schleper C."/>
            <person name="Guy L."/>
            <person name="Ettema T.J."/>
        </authorList>
    </citation>
    <scope>NUCLEOTIDE SEQUENCE</scope>
</reference>
<accession>A0A0F9N2X1</accession>